<reference evidence="2" key="2">
    <citation type="submission" date="2010-04" db="EMBL/GenBank/DDBJ databases">
        <authorList>
            <person name="Buell R."/>
            <person name="Hamilton J."/>
            <person name="Hostetler J."/>
        </authorList>
    </citation>
    <scope>NUCLEOTIDE SEQUENCE [LARGE SCALE GENOMIC DNA]</scope>
    <source>
        <strain evidence="2">DAOM:BR144</strain>
    </source>
</reference>
<evidence type="ECO:0000313" key="2">
    <source>
        <dbReference type="Proteomes" id="UP000019132"/>
    </source>
</evidence>
<reference evidence="2" key="1">
    <citation type="journal article" date="2010" name="Genome Biol.">
        <title>Genome sequence of the necrotrophic plant pathogen Pythium ultimum reveals original pathogenicity mechanisms and effector repertoire.</title>
        <authorList>
            <person name="Levesque C.A."/>
            <person name="Brouwer H."/>
            <person name="Cano L."/>
            <person name="Hamilton J.P."/>
            <person name="Holt C."/>
            <person name="Huitema E."/>
            <person name="Raffaele S."/>
            <person name="Robideau G.P."/>
            <person name="Thines M."/>
            <person name="Win J."/>
            <person name="Zerillo M.M."/>
            <person name="Beakes G.W."/>
            <person name="Boore J.L."/>
            <person name="Busam D."/>
            <person name="Dumas B."/>
            <person name="Ferriera S."/>
            <person name="Fuerstenberg S.I."/>
            <person name="Gachon C.M."/>
            <person name="Gaulin E."/>
            <person name="Govers F."/>
            <person name="Grenville-Briggs L."/>
            <person name="Horner N."/>
            <person name="Hostetler J."/>
            <person name="Jiang R.H."/>
            <person name="Johnson J."/>
            <person name="Krajaejun T."/>
            <person name="Lin H."/>
            <person name="Meijer H.J."/>
            <person name="Moore B."/>
            <person name="Morris P."/>
            <person name="Phuntmart V."/>
            <person name="Puiu D."/>
            <person name="Shetty J."/>
            <person name="Stajich J.E."/>
            <person name="Tripathy S."/>
            <person name="Wawra S."/>
            <person name="van West P."/>
            <person name="Whitty B.R."/>
            <person name="Coutinho P.M."/>
            <person name="Henrissat B."/>
            <person name="Martin F."/>
            <person name="Thomas P.D."/>
            <person name="Tyler B.M."/>
            <person name="De Vries R.P."/>
            <person name="Kamoun S."/>
            <person name="Yandell M."/>
            <person name="Tisserat N."/>
            <person name="Buell C.R."/>
        </authorList>
    </citation>
    <scope>NUCLEOTIDE SEQUENCE</scope>
    <source>
        <strain evidence="2">DAOM:BR144</strain>
    </source>
</reference>
<proteinExistence type="predicted"/>
<organism evidence="1 2">
    <name type="scientific">Globisporangium ultimum (strain ATCC 200006 / CBS 805.95 / DAOM BR144)</name>
    <name type="common">Pythium ultimum</name>
    <dbReference type="NCBI Taxonomy" id="431595"/>
    <lineage>
        <taxon>Eukaryota</taxon>
        <taxon>Sar</taxon>
        <taxon>Stramenopiles</taxon>
        <taxon>Oomycota</taxon>
        <taxon>Peronosporomycetes</taxon>
        <taxon>Pythiales</taxon>
        <taxon>Pythiaceae</taxon>
        <taxon>Globisporangium</taxon>
    </lineage>
</organism>
<dbReference type="VEuPathDB" id="FungiDB:PYU1_G010574"/>
<dbReference type="InParanoid" id="K3X048"/>
<accession>K3X048</accession>
<dbReference type="OMA" id="GPENDAE"/>
<reference evidence="1" key="3">
    <citation type="submission" date="2015-02" db="UniProtKB">
        <authorList>
            <consortium name="EnsemblProtists"/>
        </authorList>
    </citation>
    <scope>IDENTIFICATION</scope>
    <source>
        <strain evidence="1">DAOM BR144</strain>
    </source>
</reference>
<dbReference type="eggNOG" id="ENOG502RXZR">
    <property type="taxonomic scope" value="Eukaryota"/>
</dbReference>
<dbReference type="Proteomes" id="UP000019132">
    <property type="component" value="Unassembled WGS sequence"/>
</dbReference>
<sequence length="318" mass="37028">MKKDFVDPLSWDLLPHPAILATVEAVLLLFNIPKPPSNRSTSTAETMWRNIWGLWIVKNIDAHSSGWEWVATNEPTGLFTKPYALSPTHLDRVEQLLEQTFAIPDSHRCWTNRMHAYACLRDWAAACAKYVHMMHHCLPTFPPYADIQKLVMPPKRTPQANVWFRIETPEGIECFYNRLMQSITLTRPEDFDGANVTSISGVILELIHDALHNDVATRLELEKRNHQRVRDKLLAEDEWIECFDIQRCENFYYSLKHYRIMYTPPEYGAFVSCRESVAYAAVLRLQAAYRRRRLELKLQIKRAKRASLPVFSASLTRK</sequence>
<dbReference type="HOGENOM" id="CLU_791029_0_0_1"/>
<keyword evidence="2" id="KW-1185">Reference proteome</keyword>
<dbReference type="AlphaFoldDB" id="K3X048"/>
<name>K3X048_GLOUD</name>
<dbReference type="EMBL" id="GL376596">
    <property type="status" value="NOT_ANNOTATED_CDS"/>
    <property type="molecule type" value="Genomic_DNA"/>
</dbReference>
<evidence type="ECO:0000313" key="1">
    <source>
        <dbReference type="EnsemblProtists" id="PYU1_T010597"/>
    </source>
</evidence>
<dbReference type="EnsemblProtists" id="PYU1_T010597">
    <property type="protein sequence ID" value="PYU1_T010597"/>
    <property type="gene ID" value="PYU1_G010574"/>
</dbReference>
<protein>
    <submittedName>
        <fullName evidence="1">Uncharacterized protein</fullName>
    </submittedName>
</protein>